<keyword evidence="2" id="KW-1185">Reference proteome</keyword>
<reference evidence="1" key="1">
    <citation type="submission" date="2020-05" db="EMBL/GenBank/DDBJ databases">
        <title>WGS assembly of Panicum virgatum.</title>
        <authorList>
            <person name="Lovell J.T."/>
            <person name="Jenkins J."/>
            <person name="Shu S."/>
            <person name="Juenger T.E."/>
            <person name="Schmutz J."/>
        </authorList>
    </citation>
    <scope>NUCLEOTIDE SEQUENCE</scope>
    <source>
        <strain evidence="1">AP13</strain>
    </source>
</reference>
<evidence type="ECO:0000313" key="1">
    <source>
        <dbReference type="EMBL" id="KAG2620617.1"/>
    </source>
</evidence>
<evidence type="ECO:0000313" key="2">
    <source>
        <dbReference type="Proteomes" id="UP000823388"/>
    </source>
</evidence>
<gene>
    <name evidence="1" type="ORF">PVAP13_3NG171300</name>
</gene>
<comment type="caution">
    <text evidence="1">The sequence shown here is derived from an EMBL/GenBank/DDBJ whole genome shotgun (WGS) entry which is preliminary data.</text>
</comment>
<dbReference type="EMBL" id="CM029042">
    <property type="protein sequence ID" value="KAG2620617.1"/>
    <property type="molecule type" value="Genomic_DNA"/>
</dbReference>
<dbReference type="Proteomes" id="UP000823388">
    <property type="component" value="Chromosome 3N"/>
</dbReference>
<organism evidence="1 2">
    <name type="scientific">Panicum virgatum</name>
    <name type="common">Blackwell switchgrass</name>
    <dbReference type="NCBI Taxonomy" id="38727"/>
    <lineage>
        <taxon>Eukaryota</taxon>
        <taxon>Viridiplantae</taxon>
        <taxon>Streptophyta</taxon>
        <taxon>Embryophyta</taxon>
        <taxon>Tracheophyta</taxon>
        <taxon>Spermatophyta</taxon>
        <taxon>Magnoliopsida</taxon>
        <taxon>Liliopsida</taxon>
        <taxon>Poales</taxon>
        <taxon>Poaceae</taxon>
        <taxon>PACMAD clade</taxon>
        <taxon>Panicoideae</taxon>
        <taxon>Panicodae</taxon>
        <taxon>Paniceae</taxon>
        <taxon>Panicinae</taxon>
        <taxon>Panicum</taxon>
        <taxon>Panicum sect. Hiantes</taxon>
    </lineage>
</organism>
<protein>
    <submittedName>
        <fullName evidence="1">Uncharacterized protein</fullName>
    </submittedName>
</protein>
<accession>A0A8T0UE59</accession>
<proteinExistence type="predicted"/>
<dbReference type="AlphaFoldDB" id="A0A8T0UE59"/>
<sequence>MVSFPPPRSHQMYHHLLELAAIVTALLLIFCLQLSVGEHGHHIPPTGPSPNPKPP</sequence>
<name>A0A8T0UE59_PANVG</name>